<dbReference type="SUPFAM" id="SSF110997">
    <property type="entry name" value="Sporulation related repeat"/>
    <property type="match status" value="1"/>
</dbReference>
<dbReference type="PANTHER" id="PTHR38687">
    <property type="entry name" value="CELL DIVISION PROTEIN DEDD-RELATED"/>
    <property type="match status" value="1"/>
</dbReference>
<sequence>MVQRDYVRKKSQPKRKAKKNKSRILPSLMIFLALIIIILFSSILYFISTNSPEKPVERPKVKTESPAAILPEKPQERWTYLKELETPNASGNSNVETIERQQILDSFMNNTPATTTSTTSPTILTNTDNSNWLLQCGAFKDKTNADILKASLAMTGISGKISSSQQLYRVIVGPYSNKGDAQKVLSTLKTNGINNCIISN</sequence>
<dbReference type="GO" id="GO:0042834">
    <property type="term" value="F:peptidoglycan binding"/>
    <property type="evidence" value="ECO:0007669"/>
    <property type="project" value="InterPro"/>
</dbReference>
<dbReference type="EMBL" id="VMHL01000007">
    <property type="protein sequence ID" value="TSJ87620.1"/>
    <property type="molecule type" value="Genomic_DNA"/>
</dbReference>
<dbReference type="InterPro" id="IPR052521">
    <property type="entry name" value="Cell_div_SPOR-domain"/>
</dbReference>
<evidence type="ECO:0000259" key="2">
    <source>
        <dbReference type="PROSITE" id="PS51724"/>
    </source>
</evidence>
<keyword evidence="1" id="KW-0812">Transmembrane</keyword>
<proteinExistence type="predicted"/>
<evidence type="ECO:0000256" key="1">
    <source>
        <dbReference type="SAM" id="Phobius"/>
    </source>
</evidence>
<accession>A0A556RFF7</accession>
<feature type="transmembrane region" description="Helical" evidence="1">
    <location>
        <begin position="24"/>
        <end position="47"/>
    </location>
</feature>
<dbReference type="PROSITE" id="PS51724">
    <property type="entry name" value="SPOR"/>
    <property type="match status" value="1"/>
</dbReference>
<comment type="caution">
    <text evidence="3">The sequence shown here is derived from an EMBL/GenBank/DDBJ whole genome shotgun (WGS) entry which is preliminary data.</text>
</comment>
<protein>
    <recommendedName>
        <fullName evidence="2">SPOR domain-containing protein</fullName>
    </recommendedName>
</protein>
<dbReference type="Pfam" id="PF05036">
    <property type="entry name" value="SPOR"/>
    <property type="match status" value="1"/>
</dbReference>
<dbReference type="AlphaFoldDB" id="A0A556RFF7"/>
<dbReference type="PANTHER" id="PTHR38687:SF2">
    <property type="entry name" value="CELL DIVISION PROTEIN FTSN"/>
    <property type="match status" value="1"/>
</dbReference>
<gene>
    <name evidence="3" type="ORF">FPQ14_12020</name>
</gene>
<dbReference type="InterPro" id="IPR007730">
    <property type="entry name" value="SPOR-like_dom"/>
</dbReference>
<keyword evidence="1" id="KW-1133">Transmembrane helix</keyword>
<dbReference type="RefSeq" id="WP_144190424.1">
    <property type="nucleotide sequence ID" value="NZ_VMHL01000007.1"/>
</dbReference>
<organism evidence="3 4">
    <name type="scientific">Gilliamella apicola</name>
    <dbReference type="NCBI Taxonomy" id="1196095"/>
    <lineage>
        <taxon>Bacteria</taxon>
        <taxon>Pseudomonadati</taxon>
        <taxon>Pseudomonadota</taxon>
        <taxon>Gammaproteobacteria</taxon>
        <taxon>Orbales</taxon>
        <taxon>Orbaceae</taxon>
        <taxon>Gilliamella</taxon>
    </lineage>
</organism>
<name>A0A556RFF7_9GAMM</name>
<evidence type="ECO:0000313" key="4">
    <source>
        <dbReference type="Proteomes" id="UP000319138"/>
    </source>
</evidence>
<dbReference type="Gene3D" id="3.30.70.1070">
    <property type="entry name" value="Sporulation related repeat"/>
    <property type="match status" value="1"/>
</dbReference>
<reference evidence="3 4" key="1">
    <citation type="submission" date="2019-07" db="EMBL/GenBank/DDBJ databases">
        <title>Gilliamella genomes.</title>
        <authorList>
            <person name="Zheng H."/>
        </authorList>
    </citation>
    <scope>NUCLEOTIDE SEQUENCE [LARGE SCALE GENOMIC DNA]</scope>
    <source>
        <strain evidence="3 4">W8131</strain>
    </source>
</reference>
<keyword evidence="1" id="KW-0472">Membrane</keyword>
<feature type="domain" description="SPOR" evidence="2">
    <location>
        <begin position="126"/>
        <end position="200"/>
    </location>
</feature>
<dbReference type="Proteomes" id="UP000319138">
    <property type="component" value="Unassembled WGS sequence"/>
</dbReference>
<dbReference type="InterPro" id="IPR036680">
    <property type="entry name" value="SPOR-like_sf"/>
</dbReference>
<evidence type="ECO:0000313" key="3">
    <source>
        <dbReference type="EMBL" id="TSJ87620.1"/>
    </source>
</evidence>